<reference evidence="6" key="2">
    <citation type="submission" date="2025-09" db="UniProtKB">
        <authorList>
            <consortium name="Ensembl"/>
        </authorList>
    </citation>
    <scope>IDENTIFICATION</scope>
</reference>
<keyword evidence="3" id="KW-0378">Hydrolase</keyword>
<keyword evidence="2" id="KW-0808">Transferase</keyword>
<protein>
    <recommendedName>
        <fullName evidence="5">LRAT domain-containing protein</fullName>
    </recommendedName>
</protein>
<dbReference type="GO" id="GO:0016410">
    <property type="term" value="F:N-acyltransferase activity"/>
    <property type="evidence" value="ECO:0007669"/>
    <property type="project" value="TreeGrafter"/>
</dbReference>
<dbReference type="AlphaFoldDB" id="A0A3Q2QR76"/>
<sequence>VAPWQNGKQPNPGDLIEIFRSGYQHWAVYIGDGYVVHLVRTSESALAPGEMANVKKEKLEEVVGNDPWKINNDRDKIYKPQPIDEIVKQAEKLIGKEQRYNMLDSNCEHFATELRYEKPESQQVGQRRLEQRLALIVSMADDVQCGRWFIYNKNRDNIYKNQRLTWLNRS</sequence>
<feature type="domain" description="LRAT" evidence="5">
    <location>
        <begin position="15"/>
        <end position="123"/>
    </location>
</feature>
<evidence type="ECO:0000313" key="6">
    <source>
        <dbReference type="Ensembl" id="ENSFHEP00000030271.1"/>
    </source>
</evidence>
<dbReference type="GeneTree" id="ENSGT00940000162660"/>
<dbReference type="GO" id="GO:0070292">
    <property type="term" value="P:N-acylphosphatidylethanolamine metabolic process"/>
    <property type="evidence" value="ECO:0007669"/>
    <property type="project" value="TreeGrafter"/>
</dbReference>
<dbReference type="PANTHER" id="PTHR13943:SF31">
    <property type="entry name" value="PHOSPHOLIPASE A AND ACYLTRANSFERASE 3"/>
    <property type="match status" value="1"/>
</dbReference>
<dbReference type="GO" id="GO:0005737">
    <property type="term" value="C:cytoplasm"/>
    <property type="evidence" value="ECO:0007669"/>
    <property type="project" value="TreeGrafter"/>
</dbReference>
<dbReference type="PROSITE" id="PS51934">
    <property type="entry name" value="LRAT"/>
    <property type="match status" value="1"/>
</dbReference>
<dbReference type="Pfam" id="PF04970">
    <property type="entry name" value="LRAT"/>
    <property type="match status" value="1"/>
</dbReference>
<accession>A0A3Q2QR76</accession>
<dbReference type="GO" id="GO:0008970">
    <property type="term" value="F:phospholipase A1 activity"/>
    <property type="evidence" value="ECO:0007669"/>
    <property type="project" value="TreeGrafter"/>
</dbReference>
<evidence type="ECO:0000256" key="3">
    <source>
        <dbReference type="ARBA" id="ARBA00022801"/>
    </source>
</evidence>
<reference evidence="6" key="1">
    <citation type="submission" date="2025-08" db="UniProtKB">
        <authorList>
            <consortium name="Ensembl"/>
        </authorList>
    </citation>
    <scope>IDENTIFICATION</scope>
</reference>
<dbReference type="InterPro" id="IPR051496">
    <property type="entry name" value="H-rev107_PLA/AT"/>
</dbReference>
<comment type="similarity">
    <text evidence="1">Belongs to the H-rev107 family.</text>
</comment>
<dbReference type="InterPro" id="IPR007053">
    <property type="entry name" value="LRAT_dom"/>
</dbReference>
<dbReference type="Ensembl" id="ENSFHET00000021617.1">
    <property type="protein sequence ID" value="ENSFHEP00000030271.1"/>
    <property type="gene ID" value="ENSFHEG00000015514.1"/>
</dbReference>
<dbReference type="Gene3D" id="3.90.1720.10">
    <property type="entry name" value="endopeptidase domain like (from Nostoc punctiforme)"/>
    <property type="match status" value="1"/>
</dbReference>
<dbReference type="GO" id="GO:0004623">
    <property type="term" value="F:phospholipase A2 activity"/>
    <property type="evidence" value="ECO:0007669"/>
    <property type="project" value="TreeGrafter"/>
</dbReference>
<dbReference type="Proteomes" id="UP000265000">
    <property type="component" value="Unplaced"/>
</dbReference>
<proteinExistence type="inferred from homology"/>
<dbReference type="STRING" id="8078.ENSFHEP00000030271"/>
<dbReference type="PANTHER" id="PTHR13943">
    <property type="entry name" value="HRAS-LIKE SUPPRESSOR - RELATED"/>
    <property type="match status" value="1"/>
</dbReference>
<evidence type="ECO:0000313" key="7">
    <source>
        <dbReference type="Proteomes" id="UP000265000"/>
    </source>
</evidence>
<evidence type="ECO:0000256" key="4">
    <source>
        <dbReference type="ARBA" id="ARBA00023098"/>
    </source>
</evidence>
<keyword evidence="4" id="KW-0443">Lipid metabolism</keyword>
<keyword evidence="7" id="KW-1185">Reference proteome</keyword>
<evidence type="ECO:0000256" key="2">
    <source>
        <dbReference type="ARBA" id="ARBA00022679"/>
    </source>
</evidence>
<evidence type="ECO:0000256" key="1">
    <source>
        <dbReference type="ARBA" id="ARBA00007824"/>
    </source>
</evidence>
<evidence type="ECO:0000259" key="5">
    <source>
        <dbReference type="PROSITE" id="PS51934"/>
    </source>
</evidence>
<organism evidence="6 7">
    <name type="scientific">Fundulus heteroclitus</name>
    <name type="common">Killifish</name>
    <name type="synonym">Mummichog</name>
    <dbReference type="NCBI Taxonomy" id="8078"/>
    <lineage>
        <taxon>Eukaryota</taxon>
        <taxon>Metazoa</taxon>
        <taxon>Chordata</taxon>
        <taxon>Craniata</taxon>
        <taxon>Vertebrata</taxon>
        <taxon>Euteleostomi</taxon>
        <taxon>Actinopterygii</taxon>
        <taxon>Neopterygii</taxon>
        <taxon>Teleostei</taxon>
        <taxon>Neoteleostei</taxon>
        <taxon>Acanthomorphata</taxon>
        <taxon>Ovalentaria</taxon>
        <taxon>Atherinomorphae</taxon>
        <taxon>Cyprinodontiformes</taxon>
        <taxon>Fundulidae</taxon>
        <taxon>Fundulus</taxon>
    </lineage>
</organism>
<name>A0A3Q2QR76_FUNHE</name>